<sequence>MGTGLESRSLYPIPQHPRRDNRQEYQQRRHTRVGKEAQRFIEHGAYFLLAGLGVGALLWFLNFYNQYTWDQRSDQIASLVSDKLHIVSTDIHIMGIIQTDDGVEVPILAQGQEFRAYCLLEPSGDLHCDTFELVVSK</sequence>
<comment type="caution">
    <text evidence="3">The sequence shown here is derived from an EMBL/GenBank/DDBJ whole genome shotgun (WGS) entry which is preliminary data.</text>
</comment>
<feature type="compositionally biased region" description="Basic and acidic residues" evidence="1">
    <location>
        <begin position="17"/>
        <end position="29"/>
    </location>
</feature>
<name>A0A317JM37_9BACT</name>
<accession>A0A317JM37</accession>
<evidence type="ECO:0000256" key="1">
    <source>
        <dbReference type="SAM" id="MobiDB-lite"/>
    </source>
</evidence>
<evidence type="ECO:0000313" key="4">
    <source>
        <dbReference type="Proteomes" id="UP000246104"/>
    </source>
</evidence>
<dbReference type="AlphaFoldDB" id="A0A317JM37"/>
<gene>
    <name evidence="3" type="ORF">C5B42_05520</name>
</gene>
<feature type="region of interest" description="Disordered" evidence="1">
    <location>
        <begin position="1"/>
        <end position="29"/>
    </location>
</feature>
<protein>
    <submittedName>
        <fullName evidence="3">Uncharacterized protein</fullName>
    </submittedName>
</protein>
<reference evidence="3 4" key="1">
    <citation type="submission" date="2018-02" db="EMBL/GenBank/DDBJ databases">
        <title>Genomic Reconstructions from Amazon Rainforest and Pasture Soil Reveal Novel Insights into the Physiology of Candidate Phyla in Tropical Sites.</title>
        <authorList>
            <person name="Kroeger M.E."/>
            <person name="Delmont T."/>
            <person name="Eren A.M."/>
            <person name="Guo J."/>
            <person name="Meyer K.M."/>
            <person name="Khan K."/>
            <person name="Rodrigues J.L.M."/>
            <person name="Bohannan B.J.M."/>
            <person name="Tringe S."/>
            <person name="Borges C.D."/>
            <person name="Tiedje J."/>
            <person name="Tsai S.M."/>
            <person name="Nusslein K."/>
        </authorList>
    </citation>
    <scope>NUCLEOTIDE SEQUENCE [LARGE SCALE GENOMIC DNA]</scope>
    <source>
        <strain evidence="3">Amazon FNV 2010 28 9</strain>
    </source>
</reference>
<dbReference type="Proteomes" id="UP000246104">
    <property type="component" value="Unassembled WGS sequence"/>
</dbReference>
<evidence type="ECO:0000313" key="3">
    <source>
        <dbReference type="EMBL" id="PWU22667.1"/>
    </source>
</evidence>
<feature type="transmembrane region" description="Helical" evidence="2">
    <location>
        <begin position="45"/>
        <end position="64"/>
    </location>
</feature>
<proteinExistence type="predicted"/>
<organism evidence="3 4">
    <name type="scientific">Candidatus Cerribacteria bacterium 'Amazon FNV 2010 28 9'</name>
    <dbReference type="NCBI Taxonomy" id="2081795"/>
    <lineage>
        <taxon>Bacteria</taxon>
        <taxon>Candidatus Cerribacteria</taxon>
    </lineage>
</organism>
<keyword evidence="2" id="KW-0812">Transmembrane</keyword>
<evidence type="ECO:0000256" key="2">
    <source>
        <dbReference type="SAM" id="Phobius"/>
    </source>
</evidence>
<keyword evidence="2" id="KW-0472">Membrane</keyword>
<keyword evidence="2" id="KW-1133">Transmembrane helix</keyword>
<dbReference type="EMBL" id="PSRQ01000059">
    <property type="protein sequence ID" value="PWU22667.1"/>
    <property type="molecule type" value="Genomic_DNA"/>
</dbReference>